<protein>
    <submittedName>
        <fullName evidence="1">Putative RNA dependent RNA polymerase</fullName>
    </submittedName>
</protein>
<accession>A0A7H1D345</accession>
<reference evidence="1" key="1">
    <citation type="submission" date="2019-11" db="EMBL/GenBank/DDBJ databases">
        <title>Complexity of the virome associated to tospovirus-transmitting thrips species.</title>
        <authorList>
            <person name="Chiapello M."/>
            <person name="Bosco L."/>
            <person name="Ciuffo M."/>
            <person name="Ottati S."/>
            <person name="Vallino M."/>
            <person name="Salem N."/>
            <person name="Rosa C."/>
            <person name="Tavella L."/>
            <person name="Turina M."/>
        </authorList>
    </citation>
    <scope>NUCLEOTIDE SEQUENCE</scope>
    <source>
        <strain evidence="1">THR-D_DN15448</strain>
    </source>
</reference>
<sequence length="1858" mass="211434">MARVFDVPRYANQTKWKISSLLDICEKDVMSVKNRIYEIDMPERLLDKIKISGLYKAGARGIILDNLISSDRGVIDSPVEAYRKYVYQQGVFAGDADRYLINRKYGIVLREILELHTKGRIYTDDTATFMIVCKVLGGDINPTLPETKIESLRKANAVTIDSVMISYISCKLGSNVVNNFLKKYKHFDNHSRGWESSLAWFYCMESLKKTGPSLESKDATDIIRGVVKGPFPSAVAFEVKDSYARKYFGAQKIYKFLGYTILVFDEETYVLDGAQLDQLVEVSKSWEGYYSYAHNWRLCGDKKADIIRPRVVNAIDTIRDWMARTLRQKGYTVRLANSMKKSQAYIQNIMHDEKEPFDLGCKTRSAMLLESITGVIVLNKYFHQLLLEIDVPWRVKVDLSNMHHGLPCPDGDVFGLIKRLDTVLGNPNKVHWAEFKKTCDYKSSHDVCKVLINHKLRNKVKLESVKGYDYRNQPWYKCCMKGIFSLPDEEDWGKVKIVHSFPFTNSIKHWYMEAGDVSHVSCNPAYHGDYLAERDMDRFEKNELMYAMLHAPDIEPGVSTDNLLKNLMNGKMHLHKYDSTSVKMEANKYPPDSRDIHAADGVTRVLTAFYDRQAITISNQYSGIVARKSAQQVDKVFDTIASKVRESRKSGRYVICISTDIKGWSPTGDRHGWSYMSDMLFKMSKCKIDVKLEKLWDGLQVVVDKMGQYQMFELSDCLFQGWTPLCDSNLNLACNLRSVNKAKKRGLLSHEEAAWTATLIDDAIQCIELKKPRSIAELEQFSKEYLEDFRKTYADAAAELSLDKTLFSCIKFIFLNRYNCEGADVVQASKTYSKIDQPVTLRYQTILGKKNSIMGAGASAVMKGADPLVTYVTSFRRVVEILMDSARDVEWNDSAKYINFLFMPVSMGGMEMPNITNWLTSESPDKIVSWLGIMETLICINPSYKSKVEDVVSNSLNRKFDKPDAYTMMSSPRSVYIHGLVNPESVMTNAINSAMADKIESQVFKAAWDANSTRNHKKLMSEFLSTGTWDCSVLEMLASCLPNSWRSSLVSRIQKNEIVTMLLPFRKRVMLNKKIRSANREWIISGLNLRSVGGTHRVSLNRLTIMKIASDFREDYYRHNDVVFVNHTLPDWGVCLTNYQGPGAYCFKLWCDKPVQSCSEDLDGHTTDNYYDGIPPGGMRRPKKTAGFMRKVEDTVRNLTVIQKYMAKTVMLCEYIDAKKGDARMVYSFVNACWGAKEGEGSMTATSRIPASTSTKRLTGRLQVRSHQINCFPNTQGIVHVEGENWQRFVDRVNVHTDFLSIVTCIKVIGLLETGCGSNIDINHPLFFNILPGALTITNPTTYSCGDYSICAGIIREISNTPQLILRKMLLESVTTDSNDVVDLLVDEEEEPAPEPDGDIDEEKSFLNTMGVNEYPFKYTAIDWALDPDPAKQSKADKEDKKMFAQTTVTVPGAVKNTVRFSFNLADIPITSRKVRVNVMGTDEAYDDPGIRIETQIRRIKTNMDNTEAGLGLLLARVHENTPFRLSEKLNIGRRSEIYKEIDTIIPNWHKHWTDACRTVRSSGLNITKASVESCFGNLGFAAKNKIVTLKEKRDENAKKAYVECLLSVRGRPNCSEMYRILAAMDKKYLKECWVNASFREQYRGNHSIARWYRTLSEHVMSSKDKRTMLHNCFYSYGYNDESEIATLVGGLLKHDLIDKVILTECGPLNFSNTDRDKFKDTILDIMVLDDRDLRQDLPWCTDVENFPVADLELKEDFSEIDFKAPCEVENIGTDKKGYLSLDHLSIGGKRYPISEALWLIEKSMKNGTTAVANWLRRGGDLTGKKCSDDFLTDQDIESIIDEHLSALEQYLKNSDEA</sequence>
<evidence type="ECO:0000313" key="1">
    <source>
        <dbReference type="EMBL" id="QNS31049.1"/>
    </source>
</evidence>
<organism evidence="1">
    <name type="scientific">Frankliniella occidentalis associated qin-like virus1</name>
    <dbReference type="NCBI Taxonomy" id="2771469"/>
    <lineage>
        <taxon>Viruses</taxon>
        <taxon>Riboviria</taxon>
        <taxon>Orthornavirae</taxon>
        <taxon>Negarnaviricota</taxon>
        <taxon>Haploviricotina</taxon>
        <taxon>Chunqiuviricetes</taxon>
        <taxon>Muvirales</taxon>
        <taxon>Qinviridae</taxon>
    </lineage>
</organism>
<dbReference type="EMBL" id="MN764147">
    <property type="protein sequence ID" value="QNS31049.1"/>
    <property type="molecule type" value="Genomic_RNA"/>
</dbReference>
<proteinExistence type="predicted"/>
<name>A0A7H1D345_9VIRU</name>